<dbReference type="EMBL" id="CADCXW020000158">
    <property type="protein sequence ID" value="CAD1565319.1"/>
    <property type="molecule type" value="Genomic_DNA"/>
</dbReference>
<evidence type="ECO:0000313" key="1">
    <source>
        <dbReference type="EMBL" id="CAD1565319.1"/>
    </source>
</evidence>
<dbReference type="Gene3D" id="2.40.70.10">
    <property type="entry name" value="Acid Proteases"/>
    <property type="match status" value="1"/>
</dbReference>
<sequence>MTVVHSTDVSASEVTRKMIKAKDPRKQKSHVVMEADGLVQATMFLWDSGASTSVVKAGLLRKGTEICQGSKLLRGIADTDVMTSGTVILYSRVGDEEVGHEFHVVPNSFPCIGGISGEDFIESEDLLINVDPGKCVVINSTSAAHRCRPLFGA</sequence>
<dbReference type="InterPro" id="IPR021109">
    <property type="entry name" value="Peptidase_aspartic_dom_sf"/>
</dbReference>
<evidence type="ECO:0008006" key="2">
    <source>
        <dbReference type="Google" id="ProtNLM"/>
    </source>
</evidence>
<name>A0A6V7KNV4_9HYME</name>
<organism evidence="1">
    <name type="scientific">Bracon brevicornis</name>
    <dbReference type="NCBI Taxonomy" id="1563983"/>
    <lineage>
        <taxon>Eukaryota</taxon>
        <taxon>Metazoa</taxon>
        <taxon>Ecdysozoa</taxon>
        <taxon>Arthropoda</taxon>
        <taxon>Hexapoda</taxon>
        <taxon>Insecta</taxon>
        <taxon>Pterygota</taxon>
        <taxon>Neoptera</taxon>
        <taxon>Endopterygota</taxon>
        <taxon>Hymenoptera</taxon>
        <taxon>Apocrita</taxon>
        <taxon>Ichneumonoidea</taxon>
        <taxon>Braconidae</taxon>
        <taxon>Braconinae</taxon>
        <taxon>Bracon</taxon>
    </lineage>
</organism>
<gene>
    <name evidence="1" type="ORF">BBRV_LOCUS83564</name>
</gene>
<accession>A0A6V7KNV4</accession>
<protein>
    <recommendedName>
        <fullName evidence="2">Peptidase A2 domain-containing protein</fullName>
    </recommendedName>
</protein>
<proteinExistence type="predicted"/>
<reference evidence="1" key="1">
    <citation type="submission" date="2020-07" db="EMBL/GenBank/DDBJ databases">
        <authorList>
            <person name="Ferguson B K."/>
        </authorList>
    </citation>
    <scope>NUCLEOTIDE SEQUENCE</scope>
    <source>
        <strain evidence="1">L06</strain>
    </source>
</reference>
<dbReference type="AlphaFoldDB" id="A0A6V7KNV4"/>